<dbReference type="Pfam" id="PF13041">
    <property type="entry name" value="PPR_2"/>
    <property type="match status" value="4"/>
</dbReference>
<dbReference type="InterPro" id="IPR002885">
    <property type="entry name" value="PPR_rpt"/>
</dbReference>
<evidence type="ECO:0000256" key="1">
    <source>
        <dbReference type="ARBA" id="ARBA00022737"/>
    </source>
</evidence>
<dbReference type="Gene3D" id="1.25.40.10">
    <property type="entry name" value="Tetratricopeptide repeat domain"/>
    <property type="match status" value="4"/>
</dbReference>
<dbReference type="InterPro" id="IPR007042">
    <property type="entry name" value="SERRATE/Ars2_C"/>
</dbReference>
<sequence length="883" mass="99249">MPVTDSNPDSNTILYKNAILLAHTLWPLRARTPLNRQWLFQLSIVFQESHVFFRLFNACIESIKHDVAQIFANVFSFKPYSPANNRPSGHGNLLPFALEDLIISVGNQYQVTTQDWFSQNKGHDEERDPRVVFNVLDAILKDSLERLKMMRTHVNHTLCSRNFSLICHGLTPTVLWTKTSSEFLTCHNDENCKATPMAHPVSSEPRRIQADIEQAQALGLEGIELLDTLTTYLWRIHCLDYYGMLETTEAKGFWHVRAEGKSSNITNAAAIEALDPYVQKIRDEKYGCGAKGYRKLFHAAEFLHKHLKLKHPELVMELTSKVHEDLYFQYYMSDADAAGGSPVMQQSLLKDKTQKHRLDGGNPGEAMFDTFGGQGMDVAPFPSDMPPPPVLIPVPGAGPLGPFVPAPPEVAMWILESVSLTKIGLNGCTLEMDYTGCVAMIRNLCLEGKLRAALWLRNKMIQKGVIPDVLTHNYLVNGLCKAGDLEKADNLVREMLEIGPSPNCATFNTFIKGYCLNNNVDKALYLFSTMANSGIGPNKVTYNILIHALCKKGLLKDARKLLEKILDDDCGKETSDIITSTIFMDGCLKKRDMVQALVHWDEMLQRGTQIDVVAYNVLIHGFCLIQDMNSAYRYFCEMFKRGLLPDIFTYNTLISGFCKIGNLDEACYIHGVMSKMGAAPDLISYKMIIQGLCIHGDVIRANQFLVCMLENLMVPEPLIWNVVIDGHGRHGDLSNALSIRDQMVSFGIPPNVFTYNALIHAQIKGGNIVDAHSIKKEMLLNGIYPDVVTYNLLIGAACNFGRIHFALRLYDEMLRRGYEPDIITYTELIRGFCIRGHVMEAEELLAKLQRSGLSIDHAPFQILIQKYCRTRVPGRAYDLTKLG</sequence>
<reference evidence="4 5" key="1">
    <citation type="journal article" date="2018" name="PLoS Genet.">
        <title>Population sequencing reveals clonal diversity and ancestral inbreeding in the grapevine cultivar Chardonnay.</title>
        <authorList>
            <person name="Roach M.J."/>
            <person name="Johnson D.L."/>
            <person name="Bohlmann J."/>
            <person name="van Vuuren H.J."/>
            <person name="Jones S.J."/>
            <person name="Pretorius I.S."/>
            <person name="Schmidt S.A."/>
            <person name="Borneman A.R."/>
        </authorList>
    </citation>
    <scope>NUCLEOTIDE SEQUENCE [LARGE SCALE GENOMIC DNA]</scope>
    <source>
        <strain evidence="5">cv. Chardonnay</strain>
        <tissue evidence="4">Leaf</tissue>
    </source>
</reference>
<keyword evidence="1" id="KW-0677">Repeat</keyword>
<name>A0A438FC29_VITVI</name>
<dbReference type="PROSITE" id="PS51375">
    <property type="entry name" value="PPR"/>
    <property type="match status" value="10"/>
</dbReference>
<dbReference type="EMBL" id="QGNW01001054">
    <property type="protein sequence ID" value="RVW57516.1"/>
    <property type="molecule type" value="Genomic_DNA"/>
</dbReference>
<dbReference type="InterPro" id="IPR011990">
    <property type="entry name" value="TPR-like_helical_dom_sf"/>
</dbReference>
<dbReference type="PANTHER" id="PTHR47942">
    <property type="entry name" value="TETRATRICOPEPTIDE REPEAT (TPR)-LIKE SUPERFAMILY PROTEIN-RELATED"/>
    <property type="match status" value="1"/>
</dbReference>
<dbReference type="Pfam" id="PF12854">
    <property type="entry name" value="PPR_1"/>
    <property type="match status" value="1"/>
</dbReference>
<evidence type="ECO:0000313" key="5">
    <source>
        <dbReference type="Proteomes" id="UP000288805"/>
    </source>
</evidence>
<dbReference type="AlphaFoldDB" id="A0A438FC29"/>
<feature type="repeat" description="PPR" evidence="2">
    <location>
        <begin position="786"/>
        <end position="820"/>
    </location>
</feature>
<gene>
    <name evidence="4" type="primary">VvCHDh000080_1</name>
    <name evidence="4" type="ORF">CK203_104757</name>
</gene>
<organism evidence="4 5">
    <name type="scientific">Vitis vinifera</name>
    <name type="common">Grape</name>
    <dbReference type="NCBI Taxonomy" id="29760"/>
    <lineage>
        <taxon>Eukaryota</taxon>
        <taxon>Viridiplantae</taxon>
        <taxon>Streptophyta</taxon>
        <taxon>Embryophyta</taxon>
        <taxon>Tracheophyta</taxon>
        <taxon>Spermatophyta</taxon>
        <taxon>Magnoliopsida</taxon>
        <taxon>eudicotyledons</taxon>
        <taxon>Gunneridae</taxon>
        <taxon>Pentapetalae</taxon>
        <taxon>rosids</taxon>
        <taxon>Vitales</taxon>
        <taxon>Vitaceae</taxon>
        <taxon>Viteae</taxon>
        <taxon>Vitis</taxon>
    </lineage>
</organism>
<comment type="caution">
    <text evidence="4">The sequence shown here is derived from an EMBL/GenBank/DDBJ whole genome shotgun (WGS) entry which is preliminary data.</text>
</comment>
<evidence type="ECO:0000256" key="2">
    <source>
        <dbReference type="PROSITE-ProRule" id="PRU00708"/>
    </source>
</evidence>
<dbReference type="Pfam" id="PF01535">
    <property type="entry name" value="PPR"/>
    <property type="match status" value="2"/>
</dbReference>
<evidence type="ECO:0000259" key="3">
    <source>
        <dbReference type="Pfam" id="PF04959"/>
    </source>
</evidence>
<dbReference type="InterPro" id="IPR051222">
    <property type="entry name" value="PPR/CCM1_RNA-binding"/>
</dbReference>
<feature type="repeat" description="PPR" evidence="2">
    <location>
        <begin position="716"/>
        <end position="750"/>
    </location>
</feature>
<feature type="repeat" description="PPR" evidence="2">
    <location>
        <begin position="646"/>
        <end position="680"/>
    </location>
</feature>
<feature type="repeat" description="PPR" evidence="2">
    <location>
        <begin position="611"/>
        <end position="645"/>
    </location>
</feature>
<feature type="repeat" description="PPR" evidence="2">
    <location>
        <begin position="433"/>
        <end position="467"/>
    </location>
</feature>
<feature type="domain" description="SERRATE/Ars2 C-terminal" evidence="3">
    <location>
        <begin position="269"/>
        <end position="355"/>
    </location>
</feature>
<feature type="repeat" description="PPR" evidence="2">
    <location>
        <begin position="751"/>
        <end position="785"/>
    </location>
</feature>
<dbReference type="SUPFAM" id="SSF81901">
    <property type="entry name" value="HCP-like"/>
    <property type="match status" value="1"/>
</dbReference>
<dbReference type="PANTHER" id="PTHR47942:SF16">
    <property type="entry name" value="PENTATRICOPEPTIDE REPEAT DOMAIN CONTAINING PROTEIN-RELATED"/>
    <property type="match status" value="1"/>
</dbReference>
<feature type="repeat" description="PPR" evidence="2">
    <location>
        <begin position="821"/>
        <end position="855"/>
    </location>
</feature>
<dbReference type="NCBIfam" id="TIGR00756">
    <property type="entry name" value="PPR"/>
    <property type="match status" value="9"/>
</dbReference>
<proteinExistence type="predicted"/>
<accession>A0A438FC29</accession>
<evidence type="ECO:0000313" key="4">
    <source>
        <dbReference type="EMBL" id="RVW57516.1"/>
    </source>
</evidence>
<protein>
    <submittedName>
        <fullName evidence="4">Pentatricopeptide repeat-containing protein</fullName>
    </submittedName>
</protein>
<feature type="repeat" description="PPR" evidence="2">
    <location>
        <begin position="468"/>
        <end position="502"/>
    </location>
</feature>
<dbReference type="Pfam" id="PF04959">
    <property type="entry name" value="ARS2"/>
    <property type="match status" value="1"/>
</dbReference>
<feature type="repeat" description="PPR" evidence="2">
    <location>
        <begin position="538"/>
        <end position="572"/>
    </location>
</feature>
<dbReference type="Proteomes" id="UP000288805">
    <property type="component" value="Unassembled WGS sequence"/>
</dbReference>
<feature type="repeat" description="PPR" evidence="2">
    <location>
        <begin position="503"/>
        <end position="537"/>
    </location>
</feature>